<protein>
    <submittedName>
        <fullName evidence="2">Uncharacterized protein</fullName>
    </submittedName>
</protein>
<dbReference type="AlphaFoldDB" id="A0A6C0HLH1"/>
<organism evidence="2">
    <name type="scientific">viral metagenome</name>
    <dbReference type="NCBI Taxonomy" id="1070528"/>
    <lineage>
        <taxon>unclassified sequences</taxon>
        <taxon>metagenomes</taxon>
        <taxon>organismal metagenomes</taxon>
    </lineage>
</organism>
<reference evidence="2" key="1">
    <citation type="journal article" date="2020" name="Nature">
        <title>Giant virus diversity and host interactions through global metagenomics.</title>
        <authorList>
            <person name="Schulz F."/>
            <person name="Roux S."/>
            <person name="Paez-Espino D."/>
            <person name="Jungbluth S."/>
            <person name="Walsh D.A."/>
            <person name="Denef V.J."/>
            <person name="McMahon K.D."/>
            <person name="Konstantinidis K.T."/>
            <person name="Eloe-Fadrosh E.A."/>
            <person name="Kyrpides N.C."/>
            <person name="Woyke T."/>
        </authorList>
    </citation>
    <scope>NUCLEOTIDE SEQUENCE</scope>
    <source>
        <strain evidence="2">GVMAG-M-3300023184-13</strain>
    </source>
</reference>
<keyword evidence="1" id="KW-1133">Transmembrane helix</keyword>
<name>A0A6C0HLH1_9ZZZZ</name>
<evidence type="ECO:0000256" key="1">
    <source>
        <dbReference type="SAM" id="Phobius"/>
    </source>
</evidence>
<sequence length="72" mass="8524">MNHNTIQSNTLFVLICCTIVAWCIVTFYNYLFTTDSFTSKRDLRKNLYGEYSKYDADQDMNNDSLLTRYLDT</sequence>
<proteinExistence type="predicted"/>
<accession>A0A6C0HLH1</accession>
<dbReference type="EMBL" id="MN739983">
    <property type="protein sequence ID" value="QHT81482.1"/>
    <property type="molecule type" value="Genomic_DNA"/>
</dbReference>
<evidence type="ECO:0000313" key="2">
    <source>
        <dbReference type="EMBL" id="QHT81482.1"/>
    </source>
</evidence>
<keyword evidence="1" id="KW-0472">Membrane</keyword>
<feature type="transmembrane region" description="Helical" evidence="1">
    <location>
        <begin position="12"/>
        <end position="31"/>
    </location>
</feature>
<keyword evidence="1" id="KW-0812">Transmembrane</keyword>